<feature type="repeat" description="ANK" evidence="3">
    <location>
        <begin position="443"/>
        <end position="475"/>
    </location>
</feature>
<dbReference type="SUPFAM" id="SSF48403">
    <property type="entry name" value="Ankyrin repeat"/>
    <property type="match status" value="1"/>
</dbReference>
<dbReference type="SMART" id="SM00248">
    <property type="entry name" value="ANK"/>
    <property type="match status" value="3"/>
</dbReference>
<dbReference type="Gene3D" id="1.25.40.20">
    <property type="entry name" value="Ankyrin repeat-containing domain"/>
    <property type="match status" value="1"/>
</dbReference>
<keyword evidence="2 3" id="KW-0040">ANK repeat</keyword>
<feature type="compositionally biased region" description="Basic residues" evidence="4">
    <location>
        <begin position="294"/>
        <end position="303"/>
    </location>
</feature>
<organism evidence="5">
    <name type="scientific">Spumella elongata</name>
    <dbReference type="NCBI Taxonomy" id="89044"/>
    <lineage>
        <taxon>Eukaryota</taxon>
        <taxon>Sar</taxon>
        <taxon>Stramenopiles</taxon>
        <taxon>Ochrophyta</taxon>
        <taxon>Chrysophyceae</taxon>
        <taxon>Chromulinales</taxon>
        <taxon>Chromulinaceae</taxon>
        <taxon>Spumella</taxon>
    </lineage>
</organism>
<feature type="region of interest" description="Disordered" evidence="4">
    <location>
        <begin position="294"/>
        <end position="316"/>
    </location>
</feature>
<evidence type="ECO:0000256" key="4">
    <source>
        <dbReference type="SAM" id="MobiDB-lite"/>
    </source>
</evidence>
<name>A0A7S3GR60_9STRA</name>
<dbReference type="PROSITE" id="PS50297">
    <property type="entry name" value="ANK_REP_REGION"/>
    <property type="match status" value="2"/>
</dbReference>
<dbReference type="InterPro" id="IPR036770">
    <property type="entry name" value="Ankyrin_rpt-contain_sf"/>
</dbReference>
<feature type="repeat" description="ANK" evidence="3">
    <location>
        <begin position="512"/>
        <end position="544"/>
    </location>
</feature>
<evidence type="ECO:0000256" key="1">
    <source>
        <dbReference type="ARBA" id="ARBA00022737"/>
    </source>
</evidence>
<feature type="region of interest" description="Disordered" evidence="4">
    <location>
        <begin position="1"/>
        <end position="23"/>
    </location>
</feature>
<dbReference type="PROSITE" id="PS50088">
    <property type="entry name" value="ANK_REPEAT"/>
    <property type="match status" value="3"/>
</dbReference>
<protein>
    <submittedName>
        <fullName evidence="5">Uncharacterized protein</fullName>
    </submittedName>
</protein>
<evidence type="ECO:0000256" key="3">
    <source>
        <dbReference type="PROSITE-ProRule" id="PRU00023"/>
    </source>
</evidence>
<evidence type="ECO:0000256" key="2">
    <source>
        <dbReference type="ARBA" id="ARBA00023043"/>
    </source>
</evidence>
<proteinExistence type="predicted"/>
<feature type="region of interest" description="Disordered" evidence="4">
    <location>
        <begin position="654"/>
        <end position="692"/>
    </location>
</feature>
<evidence type="ECO:0000313" key="5">
    <source>
        <dbReference type="EMBL" id="CAE0274132.1"/>
    </source>
</evidence>
<feature type="repeat" description="ANK" evidence="3">
    <location>
        <begin position="479"/>
        <end position="511"/>
    </location>
</feature>
<dbReference type="PANTHER" id="PTHR24173:SF74">
    <property type="entry name" value="ANKYRIN REPEAT DOMAIN-CONTAINING PROTEIN 16"/>
    <property type="match status" value="1"/>
</dbReference>
<dbReference type="Pfam" id="PF00023">
    <property type="entry name" value="Ank"/>
    <property type="match status" value="1"/>
</dbReference>
<feature type="compositionally biased region" description="Acidic residues" evidence="4">
    <location>
        <begin position="654"/>
        <end position="675"/>
    </location>
</feature>
<reference evidence="5" key="1">
    <citation type="submission" date="2021-01" db="EMBL/GenBank/DDBJ databases">
        <authorList>
            <person name="Corre E."/>
            <person name="Pelletier E."/>
            <person name="Niang G."/>
            <person name="Scheremetjew M."/>
            <person name="Finn R."/>
            <person name="Kale V."/>
            <person name="Holt S."/>
            <person name="Cochrane G."/>
            <person name="Meng A."/>
            <person name="Brown T."/>
            <person name="Cohen L."/>
        </authorList>
    </citation>
    <scope>NUCLEOTIDE SEQUENCE</scope>
    <source>
        <strain evidence="5">CCAP 955/1</strain>
    </source>
</reference>
<keyword evidence="1" id="KW-0677">Repeat</keyword>
<gene>
    <name evidence="5" type="ORF">SELO1098_LOCUS2959</name>
</gene>
<dbReference type="Pfam" id="PF12796">
    <property type="entry name" value="Ank_2"/>
    <property type="match status" value="1"/>
</dbReference>
<dbReference type="PANTHER" id="PTHR24173">
    <property type="entry name" value="ANKYRIN REPEAT CONTAINING"/>
    <property type="match status" value="1"/>
</dbReference>
<dbReference type="InterPro" id="IPR002110">
    <property type="entry name" value="Ankyrin_rpt"/>
</dbReference>
<feature type="compositionally biased region" description="Basic and acidic residues" evidence="4">
    <location>
        <begin position="677"/>
        <end position="686"/>
    </location>
</feature>
<dbReference type="EMBL" id="HBIC01005602">
    <property type="protein sequence ID" value="CAE0274132.1"/>
    <property type="molecule type" value="Transcribed_RNA"/>
</dbReference>
<accession>A0A7S3GR60</accession>
<dbReference type="AlphaFoldDB" id="A0A7S3GR60"/>
<sequence length="718" mass="81192">MSMSDSMSAGGGAGGWQKKKKKYDVRKDPLALASVPWDPKRRPKPEFISGIWEEEEIEDLSRYVDWHRQHPHCVTPRPLKEDEDFRSADKKLDEGNPQLVYQKMPGGPAPIPEEYFPTQLGRNCDIDEVSVLAMEVEYEQVLYNRFEREDPWYTMSVKDQLEQSHVDGSHTTVKSKRSTNTGVVSQFNKEAAWQVQQYGDYAGGYPSVPVEGMDKLTMLALRDKSLVHDEKTKVKVGPWSDVKVFSQFAKDGTALLDYQKLALERNIKIAIDLYEQELREERAAARLASSRKISRNKKKRAKGKVVPEEALDEHEKMKRKLGNNKQLDKMTRGFVRLAKKAATHSKQQKNLLETQMDLIEACNKLRILTVNAMLLLETTNPNMKTAEDEPIFLHMFAKAVKLDQISGHCRAGSESYETSDRKKTLQVLQALAGKCDVNTHGREGITAAHMAAMGDNSKLIDFLAEKKANLELFSRHDEGGMTPLMMAAKYGHVYVCADLVRHRVNVNQKNKYGMTALHHAGLYGQTRTAKFLLRIGADKFLMDNDGRTAGKLAMDSDYMAAGQAISAFARRERDVSLQLDYLVEQNDKRKKPTFMPALSRTKSYFDNLNLANVSAGMSQFYAKWKKRTAKWYNYAKKEFCDYFEIDFELVAEDENEEGSEEGEVEVGPDDSEYTDGESGKLPDPERGSAGVVEGGFGHLDGFETVSTKDNVIGFNDNF</sequence>